<dbReference type="AlphaFoldDB" id="A0A2N3Y6P4"/>
<dbReference type="Pfam" id="PF13561">
    <property type="entry name" value="adh_short_C2"/>
    <property type="match status" value="1"/>
</dbReference>
<evidence type="ECO:0000313" key="4">
    <source>
        <dbReference type="Proteomes" id="UP000233786"/>
    </source>
</evidence>
<dbReference type="EMBL" id="PJNB01000001">
    <property type="protein sequence ID" value="PKW18563.1"/>
    <property type="molecule type" value="Genomic_DNA"/>
</dbReference>
<dbReference type="InterPro" id="IPR036291">
    <property type="entry name" value="NAD(P)-bd_dom_sf"/>
</dbReference>
<evidence type="ECO:0000313" key="3">
    <source>
        <dbReference type="EMBL" id="PKW18563.1"/>
    </source>
</evidence>
<evidence type="ECO:0000256" key="2">
    <source>
        <dbReference type="ARBA" id="ARBA00023002"/>
    </source>
</evidence>
<dbReference type="SUPFAM" id="SSF51735">
    <property type="entry name" value="NAD(P)-binding Rossmann-fold domains"/>
    <property type="match status" value="1"/>
</dbReference>
<comment type="similarity">
    <text evidence="1">Belongs to the short-chain dehydrogenases/reductases (SDR) family.</text>
</comment>
<dbReference type="CDD" id="cd05233">
    <property type="entry name" value="SDR_c"/>
    <property type="match status" value="1"/>
</dbReference>
<proteinExistence type="inferred from homology"/>
<dbReference type="PROSITE" id="PS00061">
    <property type="entry name" value="ADH_SHORT"/>
    <property type="match status" value="1"/>
</dbReference>
<gene>
    <name evidence="3" type="ORF">A8926_6662</name>
</gene>
<comment type="caution">
    <text evidence="3">The sequence shown here is derived from an EMBL/GenBank/DDBJ whole genome shotgun (WGS) entry which is preliminary data.</text>
</comment>
<dbReference type="OrthoDB" id="3566316at2"/>
<dbReference type="STRING" id="994479.GCA_000194155_04773"/>
<dbReference type="PRINTS" id="PR00080">
    <property type="entry name" value="SDRFAMILY"/>
</dbReference>
<evidence type="ECO:0000256" key="1">
    <source>
        <dbReference type="ARBA" id="ARBA00006484"/>
    </source>
</evidence>
<dbReference type="PRINTS" id="PR00081">
    <property type="entry name" value="GDHRDH"/>
</dbReference>
<protein>
    <submittedName>
        <fullName evidence="3">NAD(P)-dependent dehydrogenase (Short-subunit alcohol dehydrogenase family)</fullName>
    </submittedName>
</protein>
<dbReference type="InterPro" id="IPR002347">
    <property type="entry name" value="SDR_fam"/>
</dbReference>
<reference evidence="3" key="1">
    <citation type="submission" date="2017-12" db="EMBL/GenBank/DDBJ databases">
        <title>Sequencing the genomes of 1000 Actinobacteria strains.</title>
        <authorList>
            <person name="Klenk H.-P."/>
        </authorList>
    </citation>
    <scope>NUCLEOTIDE SEQUENCE [LARGE SCALE GENOMIC DNA]</scope>
    <source>
        <strain evidence="3">DSM 44228</strain>
    </source>
</reference>
<dbReference type="RefSeq" id="WP_010309962.1">
    <property type="nucleotide sequence ID" value="NZ_CP061007.1"/>
</dbReference>
<name>A0A2N3Y6P4_SACSN</name>
<dbReference type="Gene3D" id="3.40.50.720">
    <property type="entry name" value="NAD(P)-binding Rossmann-like Domain"/>
    <property type="match status" value="1"/>
</dbReference>
<dbReference type="FunFam" id="3.40.50.720:FF:000084">
    <property type="entry name" value="Short-chain dehydrogenase reductase"/>
    <property type="match status" value="1"/>
</dbReference>
<dbReference type="PANTHER" id="PTHR43639:SF1">
    <property type="entry name" value="SHORT-CHAIN DEHYDROGENASE_REDUCTASE FAMILY PROTEIN"/>
    <property type="match status" value="1"/>
</dbReference>
<dbReference type="Proteomes" id="UP000233786">
    <property type="component" value="Unassembled WGS sequence"/>
</dbReference>
<dbReference type="GO" id="GO:0016491">
    <property type="term" value="F:oxidoreductase activity"/>
    <property type="evidence" value="ECO:0007669"/>
    <property type="project" value="UniProtKB-KW"/>
</dbReference>
<keyword evidence="4" id="KW-1185">Reference proteome</keyword>
<accession>A0A2N3Y6P4</accession>
<dbReference type="InterPro" id="IPR020904">
    <property type="entry name" value="Sc_DH/Rdtase_CS"/>
</dbReference>
<keyword evidence="2" id="KW-0560">Oxidoreductase</keyword>
<sequence>MALEVPEIVRDGRLRDRTVIVTGGGSSGDMAGTGAAICVLFAVKGANVVILDRDQDRAAHTLAAVEAEGAKATVVVADITDGAQCRAAAEQTQRTYGGVDVLVNNAAIAPPEQDADEALWDAIVTLNLKAAKLMSDAVLPPMRQRGRGSIVNISSIAAYEAGGGQAYSAAKAGLDGLGRAMAFHEGPHGIRVNNVAPGHVAIPMGLGFRGWDNDLAAGRATRIRRARATMLGTEGTGWDVAYAALFFASDESRYVTATSLPVDGGTTAVFPIMMWSQLANIEDAG</sequence>
<organism evidence="3 4">
    <name type="scientific">Saccharopolyspora spinosa</name>
    <dbReference type="NCBI Taxonomy" id="60894"/>
    <lineage>
        <taxon>Bacteria</taxon>
        <taxon>Bacillati</taxon>
        <taxon>Actinomycetota</taxon>
        <taxon>Actinomycetes</taxon>
        <taxon>Pseudonocardiales</taxon>
        <taxon>Pseudonocardiaceae</taxon>
        <taxon>Saccharopolyspora</taxon>
    </lineage>
</organism>
<dbReference type="PANTHER" id="PTHR43639">
    <property type="entry name" value="OXIDOREDUCTASE, SHORT-CHAIN DEHYDROGENASE/REDUCTASE FAMILY (AFU_ORTHOLOGUE AFUA_5G02870)"/>
    <property type="match status" value="1"/>
</dbReference>